<dbReference type="EMBL" id="ANIY01002895">
    <property type="protein sequence ID" value="ETP38622.1"/>
    <property type="molecule type" value="Genomic_DNA"/>
</dbReference>
<dbReference type="Proteomes" id="UP000018948">
    <property type="component" value="Unassembled WGS sequence"/>
</dbReference>
<proteinExistence type="predicted"/>
<evidence type="ECO:0000313" key="2">
    <source>
        <dbReference type="Proteomes" id="UP000018948"/>
    </source>
</evidence>
<evidence type="ECO:0000313" key="1">
    <source>
        <dbReference type="EMBL" id="ETP38622.1"/>
    </source>
</evidence>
<accession>W2YTY5</accession>
<protein>
    <submittedName>
        <fullName evidence="1">Uncharacterized protein</fullName>
    </submittedName>
</protein>
<reference evidence="1 2" key="1">
    <citation type="submission" date="2013-11" db="EMBL/GenBank/DDBJ databases">
        <title>The Genome Sequence of Phytophthora parasitica P10297.</title>
        <authorList>
            <consortium name="The Broad Institute Genomics Platform"/>
            <person name="Russ C."/>
            <person name="Tyler B."/>
            <person name="Panabieres F."/>
            <person name="Shan W."/>
            <person name="Tripathy S."/>
            <person name="Grunwald N."/>
            <person name="Machado M."/>
            <person name="Johnson C.S."/>
            <person name="Walker B."/>
            <person name="Young S.K."/>
            <person name="Zeng Q."/>
            <person name="Gargeya S."/>
            <person name="Fitzgerald M."/>
            <person name="Haas B."/>
            <person name="Abouelleil A."/>
            <person name="Allen A.W."/>
            <person name="Alvarado L."/>
            <person name="Arachchi H.M."/>
            <person name="Berlin A.M."/>
            <person name="Chapman S.B."/>
            <person name="Gainer-Dewar J."/>
            <person name="Goldberg J."/>
            <person name="Griggs A."/>
            <person name="Gujja S."/>
            <person name="Hansen M."/>
            <person name="Howarth C."/>
            <person name="Imamovic A."/>
            <person name="Ireland A."/>
            <person name="Larimer J."/>
            <person name="McCowan C."/>
            <person name="Murphy C."/>
            <person name="Pearson M."/>
            <person name="Poon T.W."/>
            <person name="Priest M."/>
            <person name="Roberts A."/>
            <person name="Saif S."/>
            <person name="Shea T."/>
            <person name="Sisk P."/>
            <person name="Sykes S."/>
            <person name="Wortman J."/>
            <person name="Nusbaum C."/>
            <person name="Birren B."/>
        </authorList>
    </citation>
    <scope>NUCLEOTIDE SEQUENCE [LARGE SCALE GENOMIC DNA]</scope>
    <source>
        <strain evidence="1 2">P10297</strain>
    </source>
</reference>
<name>W2YTY5_PHYNI</name>
<sequence>MDLLPGLQDSSYLAKRGRPPSALSRNFYRLNERCNKTMWWTVYKYCYAAHVKDRATTPFPTHVYGRKEAWQKHLSDFSYYTLGTHF</sequence>
<dbReference type="AlphaFoldDB" id="W2YTY5"/>
<gene>
    <name evidence="1" type="ORF">F442_13828</name>
</gene>
<organism evidence="1 2">
    <name type="scientific">Phytophthora nicotianae P10297</name>
    <dbReference type="NCBI Taxonomy" id="1317064"/>
    <lineage>
        <taxon>Eukaryota</taxon>
        <taxon>Sar</taxon>
        <taxon>Stramenopiles</taxon>
        <taxon>Oomycota</taxon>
        <taxon>Peronosporomycetes</taxon>
        <taxon>Peronosporales</taxon>
        <taxon>Peronosporaceae</taxon>
        <taxon>Phytophthora</taxon>
    </lineage>
</organism>
<comment type="caution">
    <text evidence="1">The sequence shown here is derived from an EMBL/GenBank/DDBJ whole genome shotgun (WGS) entry which is preliminary data.</text>
</comment>